<dbReference type="InterPro" id="IPR051175">
    <property type="entry name" value="CLK_kinases"/>
</dbReference>
<dbReference type="PROSITE" id="PS50011">
    <property type="entry name" value="PROTEIN_KINASE_DOM"/>
    <property type="match status" value="1"/>
</dbReference>
<sequence length="301" mass="33440">MESLKDVVTHITHSHLATFIAGGRLDKKNCLIFAAYGDSLRQVLGNRALMPLPVNQVKAIAYQVASGVQFLHTHKLIHTNIKPENIVLVDGSTSEITTFGNQTFRQRVLLRSPIVRLVDYEHSEFTGVLRSYEVGTCEYRAPEVTLGLPWSQPIDIFSLGCVIYELYTGSRLLHATKDILERLATIERAIGPFSETHVHELRKQGVSLFGRDIPPRVSFPAAHHASEGAIPRVARTVSFTVSLGRLCHSGVGFNRARGEQTYIKSKSLRHLLSRCLNPNSEERAVASSVVKHPYICSATHL</sequence>
<dbReference type="SMART" id="SM00220">
    <property type="entry name" value="S_TKc"/>
    <property type="match status" value="1"/>
</dbReference>
<dbReference type="PANTHER" id="PTHR45646:SF11">
    <property type="entry name" value="SERINE_THREONINE-PROTEIN KINASE DOA"/>
    <property type="match status" value="1"/>
</dbReference>
<comment type="caution">
    <text evidence="7">The sequence shown here is derived from an EMBL/GenBank/DDBJ whole genome shotgun (WGS) entry which is preliminary data.</text>
</comment>
<evidence type="ECO:0000256" key="5">
    <source>
        <dbReference type="ARBA" id="ARBA00022840"/>
    </source>
</evidence>
<evidence type="ECO:0000256" key="3">
    <source>
        <dbReference type="ARBA" id="ARBA00022741"/>
    </source>
</evidence>
<dbReference type="InterPro" id="IPR011009">
    <property type="entry name" value="Kinase-like_dom_sf"/>
</dbReference>
<feature type="domain" description="Protein kinase" evidence="6">
    <location>
        <begin position="1"/>
        <end position="295"/>
    </location>
</feature>
<proteinExistence type="predicted"/>
<dbReference type="Gene3D" id="1.10.510.10">
    <property type="entry name" value="Transferase(Phosphotransferase) domain 1"/>
    <property type="match status" value="1"/>
</dbReference>
<evidence type="ECO:0000259" key="6">
    <source>
        <dbReference type="PROSITE" id="PS50011"/>
    </source>
</evidence>
<dbReference type="OrthoDB" id="3068150at2759"/>
<keyword evidence="1" id="KW-0723">Serine/threonine-protein kinase</keyword>
<keyword evidence="5" id="KW-0067">ATP-binding</keyword>
<keyword evidence="4 7" id="KW-0418">Kinase</keyword>
<accession>A0A8H6HEU5</accession>
<dbReference type="PANTHER" id="PTHR45646">
    <property type="entry name" value="SERINE/THREONINE-PROTEIN KINASE DOA-RELATED"/>
    <property type="match status" value="1"/>
</dbReference>
<dbReference type="Pfam" id="PF00069">
    <property type="entry name" value="Pkinase"/>
    <property type="match status" value="1"/>
</dbReference>
<dbReference type="EMBL" id="JACGCI010000111">
    <property type="protein sequence ID" value="KAF6744986.1"/>
    <property type="molecule type" value="Genomic_DNA"/>
</dbReference>
<reference evidence="7 8" key="1">
    <citation type="submission" date="2020-07" db="EMBL/GenBank/DDBJ databases">
        <title>Comparative genomics of pyrophilous fungi reveals a link between fire events and developmental genes.</title>
        <authorList>
            <consortium name="DOE Joint Genome Institute"/>
            <person name="Steindorff A.S."/>
            <person name="Carver A."/>
            <person name="Calhoun S."/>
            <person name="Stillman K."/>
            <person name="Liu H."/>
            <person name="Lipzen A."/>
            <person name="Pangilinan J."/>
            <person name="Labutti K."/>
            <person name="Bruns T.D."/>
            <person name="Grigoriev I.V."/>
        </authorList>
    </citation>
    <scope>NUCLEOTIDE SEQUENCE [LARGE SCALE GENOMIC DNA]</scope>
    <source>
        <strain evidence="7 8">CBS 144469</strain>
    </source>
</reference>
<evidence type="ECO:0000256" key="2">
    <source>
        <dbReference type="ARBA" id="ARBA00022679"/>
    </source>
</evidence>
<evidence type="ECO:0000313" key="8">
    <source>
        <dbReference type="Proteomes" id="UP000521943"/>
    </source>
</evidence>
<dbReference type="AlphaFoldDB" id="A0A8H6HEU5"/>
<gene>
    <name evidence="7" type="ORF">DFP72DRAFT_824874</name>
</gene>
<protein>
    <submittedName>
        <fullName evidence="7">Kinase-like domain-containing protein</fullName>
    </submittedName>
</protein>
<dbReference type="GO" id="GO:0005524">
    <property type="term" value="F:ATP binding"/>
    <property type="evidence" value="ECO:0007669"/>
    <property type="project" value="UniProtKB-KW"/>
</dbReference>
<dbReference type="InterPro" id="IPR000719">
    <property type="entry name" value="Prot_kinase_dom"/>
</dbReference>
<dbReference type="GO" id="GO:0005634">
    <property type="term" value="C:nucleus"/>
    <property type="evidence" value="ECO:0007669"/>
    <property type="project" value="TreeGrafter"/>
</dbReference>
<keyword evidence="8" id="KW-1185">Reference proteome</keyword>
<organism evidence="7 8">
    <name type="scientific">Ephemerocybe angulata</name>
    <dbReference type="NCBI Taxonomy" id="980116"/>
    <lineage>
        <taxon>Eukaryota</taxon>
        <taxon>Fungi</taxon>
        <taxon>Dikarya</taxon>
        <taxon>Basidiomycota</taxon>
        <taxon>Agaricomycotina</taxon>
        <taxon>Agaricomycetes</taxon>
        <taxon>Agaricomycetidae</taxon>
        <taxon>Agaricales</taxon>
        <taxon>Agaricineae</taxon>
        <taxon>Psathyrellaceae</taxon>
        <taxon>Ephemerocybe</taxon>
    </lineage>
</organism>
<dbReference type="SUPFAM" id="SSF56112">
    <property type="entry name" value="Protein kinase-like (PK-like)"/>
    <property type="match status" value="1"/>
</dbReference>
<dbReference type="GO" id="GO:0004674">
    <property type="term" value="F:protein serine/threonine kinase activity"/>
    <property type="evidence" value="ECO:0007669"/>
    <property type="project" value="UniProtKB-KW"/>
</dbReference>
<evidence type="ECO:0000256" key="4">
    <source>
        <dbReference type="ARBA" id="ARBA00022777"/>
    </source>
</evidence>
<keyword evidence="2" id="KW-0808">Transferase</keyword>
<dbReference type="Proteomes" id="UP000521943">
    <property type="component" value="Unassembled WGS sequence"/>
</dbReference>
<keyword evidence="3" id="KW-0547">Nucleotide-binding</keyword>
<evidence type="ECO:0000256" key="1">
    <source>
        <dbReference type="ARBA" id="ARBA00022527"/>
    </source>
</evidence>
<name>A0A8H6HEU5_9AGAR</name>
<evidence type="ECO:0000313" key="7">
    <source>
        <dbReference type="EMBL" id="KAF6744986.1"/>
    </source>
</evidence>